<dbReference type="Gene3D" id="3.40.50.720">
    <property type="entry name" value="NAD(P)-binding Rossmann-like Domain"/>
    <property type="match status" value="1"/>
</dbReference>
<name>A0A0P7BF73_9HYPO</name>
<dbReference type="Pfam" id="PF02558">
    <property type="entry name" value="ApbA"/>
    <property type="match status" value="1"/>
</dbReference>
<gene>
    <name evidence="3" type="ORF">AK830_g2433</name>
</gene>
<evidence type="ECO:0000259" key="2">
    <source>
        <dbReference type="Pfam" id="PF08546"/>
    </source>
</evidence>
<dbReference type="Proteomes" id="UP000050424">
    <property type="component" value="Unassembled WGS sequence"/>
</dbReference>
<sequence>MLHVDNATIKSSRKSSAAHVSVSYWLAKATVDFAPPNKTHLTNTFPHNVAFRQGAQRWTMAPQETPKKQVLLLGSGGVGTIGALNLEVGGKASVTAVLRSNLKAVLDNGFSIESCDHGRIVGWRPSHVVDHVPTVAERKFDYIVVTTKNVPDCPPTVSDLITPAVVPGHTIIVLIQNGLNIEVPIFEKFPENICLSGVSMIGSHEVAHGVIEHEDADELTVGAFHNPRLNEEAEKKAAKEFIDMYAAGGKTTCTFADDVPYSRWRKLIYNACLNSTCALTGLDSGRIRLAGDAVDTLVRPAMEEIRAAAAASGVQIEADVCDWMINVDPLTKYLLPSMQVDMKKVTPFPLPNPGFRY</sequence>
<dbReference type="AlphaFoldDB" id="A0A0P7BF73"/>
<evidence type="ECO:0000259" key="1">
    <source>
        <dbReference type="Pfam" id="PF02558"/>
    </source>
</evidence>
<dbReference type="OrthoDB" id="3609at2759"/>
<comment type="caution">
    <text evidence="3">The sequence shown here is derived from an EMBL/GenBank/DDBJ whole genome shotgun (WGS) entry which is preliminary data.</text>
</comment>
<dbReference type="InterPro" id="IPR013328">
    <property type="entry name" value="6PGD_dom2"/>
</dbReference>
<dbReference type="GO" id="GO:0005737">
    <property type="term" value="C:cytoplasm"/>
    <property type="evidence" value="ECO:0007669"/>
    <property type="project" value="TreeGrafter"/>
</dbReference>
<evidence type="ECO:0000313" key="4">
    <source>
        <dbReference type="Proteomes" id="UP000050424"/>
    </source>
</evidence>
<evidence type="ECO:0008006" key="5">
    <source>
        <dbReference type="Google" id="ProtNLM"/>
    </source>
</evidence>
<dbReference type="SUPFAM" id="SSF48179">
    <property type="entry name" value="6-phosphogluconate dehydrogenase C-terminal domain-like"/>
    <property type="match status" value="1"/>
</dbReference>
<dbReference type="Pfam" id="PF08546">
    <property type="entry name" value="ApbA_C"/>
    <property type="match status" value="1"/>
</dbReference>
<dbReference type="PANTHER" id="PTHR21708">
    <property type="entry name" value="PROBABLE 2-DEHYDROPANTOATE 2-REDUCTASE"/>
    <property type="match status" value="1"/>
</dbReference>
<proteinExistence type="predicted"/>
<dbReference type="InterPro" id="IPR051402">
    <property type="entry name" value="KPR-Related"/>
</dbReference>
<accession>A0A0P7BF73</accession>
<feature type="domain" description="Ketopantoate reductase C-terminal" evidence="2">
    <location>
        <begin position="261"/>
        <end position="345"/>
    </location>
</feature>
<dbReference type="Gene3D" id="1.10.1040.10">
    <property type="entry name" value="N-(1-d-carboxylethyl)-l-norvaline Dehydrogenase, domain 2"/>
    <property type="match status" value="1"/>
</dbReference>
<reference evidence="3 4" key="1">
    <citation type="submission" date="2015-09" db="EMBL/GenBank/DDBJ databases">
        <title>Draft genome of a European isolate of the apple canker pathogen Neonectria ditissima.</title>
        <authorList>
            <person name="Gomez-Cortecero A."/>
            <person name="Harrison R.J."/>
            <person name="Armitage A.D."/>
        </authorList>
    </citation>
    <scope>NUCLEOTIDE SEQUENCE [LARGE SCALE GENOMIC DNA]</scope>
    <source>
        <strain evidence="3 4">R09/05</strain>
    </source>
</reference>
<feature type="domain" description="Ketopantoate reductase N-terminal" evidence="1">
    <location>
        <begin position="70"/>
        <end position="225"/>
    </location>
</feature>
<organism evidence="3 4">
    <name type="scientific">Neonectria ditissima</name>
    <dbReference type="NCBI Taxonomy" id="78410"/>
    <lineage>
        <taxon>Eukaryota</taxon>
        <taxon>Fungi</taxon>
        <taxon>Dikarya</taxon>
        <taxon>Ascomycota</taxon>
        <taxon>Pezizomycotina</taxon>
        <taxon>Sordariomycetes</taxon>
        <taxon>Hypocreomycetidae</taxon>
        <taxon>Hypocreales</taxon>
        <taxon>Nectriaceae</taxon>
        <taxon>Neonectria</taxon>
    </lineage>
</organism>
<evidence type="ECO:0000313" key="3">
    <source>
        <dbReference type="EMBL" id="KPM44120.1"/>
    </source>
</evidence>
<keyword evidence="4" id="KW-1185">Reference proteome</keyword>
<dbReference type="InterPro" id="IPR013332">
    <property type="entry name" value="KPR_N"/>
</dbReference>
<dbReference type="STRING" id="78410.A0A0P7BF73"/>
<dbReference type="EMBL" id="LKCW01000023">
    <property type="protein sequence ID" value="KPM44120.1"/>
    <property type="molecule type" value="Genomic_DNA"/>
</dbReference>
<dbReference type="InterPro" id="IPR013752">
    <property type="entry name" value="KPA_reductase"/>
</dbReference>
<protein>
    <recommendedName>
        <fullName evidence="5">2-dehydropantoate 2-reductase</fullName>
    </recommendedName>
</protein>
<dbReference type="InterPro" id="IPR008927">
    <property type="entry name" value="6-PGluconate_DH-like_C_sf"/>
</dbReference>
<dbReference type="PANTHER" id="PTHR21708:SF30">
    <property type="entry name" value="2-DEHYDROPANTOATE 2-REDUCTASE-RELATED"/>
    <property type="match status" value="1"/>
</dbReference>